<evidence type="ECO:0000313" key="1">
    <source>
        <dbReference type="EMBL" id="KAI5402580.1"/>
    </source>
</evidence>
<dbReference type="Gramene" id="Psat05G0025400-T1">
    <property type="protein sequence ID" value="KAI5402580.1"/>
    <property type="gene ID" value="KIW84_050254"/>
</dbReference>
<evidence type="ECO:0000313" key="2">
    <source>
        <dbReference type="Proteomes" id="UP001058974"/>
    </source>
</evidence>
<comment type="caution">
    <text evidence="1">The sequence shown here is derived from an EMBL/GenBank/DDBJ whole genome shotgun (WGS) entry which is preliminary data.</text>
</comment>
<name>A0A9D4WKR0_PEA</name>
<accession>A0A9D4WKR0</accession>
<gene>
    <name evidence="1" type="ORF">KIW84_050254</name>
</gene>
<reference evidence="1 2" key="1">
    <citation type="journal article" date="2022" name="Nat. Genet.">
        <title>Improved pea reference genome and pan-genome highlight genomic features and evolutionary characteristics.</title>
        <authorList>
            <person name="Yang T."/>
            <person name="Liu R."/>
            <person name="Luo Y."/>
            <person name="Hu S."/>
            <person name="Wang D."/>
            <person name="Wang C."/>
            <person name="Pandey M.K."/>
            <person name="Ge S."/>
            <person name="Xu Q."/>
            <person name="Li N."/>
            <person name="Li G."/>
            <person name="Huang Y."/>
            <person name="Saxena R.K."/>
            <person name="Ji Y."/>
            <person name="Li M."/>
            <person name="Yan X."/>
            <person name="He Y."/>
            <person name="Liu Y."/>
            <person name="Wang X."/>
            <person name="Xiang C."/>
            <person name="Varshney R.K."/>
            <person name="Ding H."/>
            <person name="Gao S."/>
            <person name="Zong X."/>
        </authorList>
    </citation>
    <scope>NUCLEOTIDE SEQUENCE [LARGE SCALE GENOMIC DNA]</scope>
    <source>
        <strain evidence="1 2">cv. Zhongwan 6</strain>
    </source>
</reference>
<organism evidence="1 2">
    <name type="scientific">Pisum sativum</name>
    <name type="common">Garden pea</name>
    <name type="synonym">Lathyrus oleraceus</name>
    <dbReference type="NCBI Taxonomy" id="3888"/>
    <lineage>
        <taxon>Eukaryota</taxon>
        <taxon>Viridiplantae</taxon>
        <taxon>Streptophyta</taxon>
        <taxon>Embryophyta</taxon>
        <taxon>Tracheophyta</taxon>
        <taxon>Spermatophyta</taxon>
        <taxon>Magnoliopsida</taxon>
        <taxon>eudicotyledons</taxon>
        <taxon>Gunneridae</taxon>
        <taxon>Pentapetalae</taxon>
        <taxon>rosids</taxon>
        <taxon>fabids</taxon>
        <taxon>Fabales</taxon>
        <taxon>Fabaceae</taxon>
        <taxon>Papilionoideae</taxon>
        <taxon>50 kb inversion clade</taxon>
        <taxon>NPAAA clade</taxon>
        <taxon>Hologalegina</taxon>
        <taxon>IRL clade</taxon>
        <taxon>Fabeae</taxon>
        <taxon>Lathyrus</taxon>
    </lineage>
</organism>
<keyword evidence="2" id="KW-1185">Reference proteome</keyword>
<dbReference type="AlphaFoldDB" id="A0A9D4WKR0"/>
<sequence>MGMREAYKTCYETNVSPINGMDMWPNVDVEDMLPPQYKKGPEAFDKVVEKKKKVTKAIEKKTQVFNASEKKKQVSKATEKNKKVSKEVVKKKQVAKAVEKKKKSRCEEYTDT</sequence>
<proteinExistence type="predicted"/>
<dbReference type="EMBL" id="JAMSHJ010000005">
    <property type="protein sequence ID" value="KAI5402580.1"/>
    <property type="molecule type" value="Genomic_DNA"/>
</dbReference>
<dbReference type="Proteomes" id="UP001058974">
    <property type="component" value="Chromosome 5"/>
</dbReference>
<protein>
    <submittedName>
        <fullName evidence="1">Uncharacterized protein</fullName>
    </submittedName>
</protein>